<reference evidence="1 2" key="1">
    <citation type="submission" date="2017-03" db="EMBL/GenBank/DDBJ databases">
        <title>Genome Survey of Euroglyphus maynei.</title>
        <authorList>
            <person name="Arlian L.G."/>
            <person name="Morgan M.S."/>
            <person name="Rider S.D."/>
        </authorList>
    </citation>
    <scope>NUCLEOTIDE SEQUENCE [LARGE SCALE GENOMIC DNA]</scope>
    <source>
        <strain evidence="1">Arlian Lab</strain>
        <tissue evidence="1">Whole body</tissue>
    </source>
</reference>
<proteinExistence type="predicted"/>
<name>A0A1Y3AWW1_EURMA</name>
<evidence type="ECO:0000313" key="2">
    <source>
        <dbReference type="Proteomes" id="UP000194236"/>
    </source>
</evidence>
<dbReference type="Proteomes" id="UP000194236">
    <property type="component" value="Unassembled WGS sequence"/>
</dbReference>
<dbReference type="AlphaFoldDB" id="A0A1Y3AWW1"/>
<dbReference type="InterPro" id="IPR011990">
    <property type="entry name" value="TPR-like_helical_dom_sf"/>
</dbReference>
<evidence type="ECO:0000313" key="1">
    <source>
        <dbReference type="EMBL" id="OTF71645.1"/>
    </source>
</evidence>
<accession>A0A1Y3AWW1</accession>
<organism evidence="1 2">
    <name type="scientific">Euroglyphus maynei</name>
    <name type="common">Mayne's house dust mite</name>
    <dbReference type="NCBI Taxonomy" id="6958"/>
    <lineage>
        <taxon>Eukaryota</taxon>
        <taxon>Metazoa</taxon>
        <taxon>Ecdysozoa</taxon>
        <taxon>Arthropoda</taxon>
        <taxon>Chelicerata</taxon>
        <taxon>Arachnida</taxon>
        <taxon>Acari</taxon>
        <taxon>Acariformes</taxon>
        <taxon>Sarcoptiformes</taxon>
        <taxon>Astigmata</taxon>
        <taxon>Psoroptidia</taxon>
        <taxon>Analgoidea</taxon>
        <taxon>Pyroglyphidae</taxon>
        <taxon>Pyroglyphinae</taxon>
        <taxon>Euroglyphus</taxon>
    </lineage>
</organism>
<keyword evidence="2" id="KW-1185">Reference proteome</keyword>
<dbReference type="OrthoDB" id="407658at2759"/>
<sequence>MDIFEELGLNNVDNIIENDAFNFRDMDEDYEIYEDSFMTKKNLLSYINVCIYNDQLTEAHSFLMEFLGKYSNSLSSNDIANCCELLIKGMARKGSPDGVRELITFIHDKLKLKPSIHAYECYLLAMSKQIKDVDNNENILNDLFEEMKQNGLNPELILYRPILNHKEVKMIRRFLEENAGDRKFRKFSHPTRYDNQLVEN</sequence>
<feature type="non-terminal residue" evidence="1">
    <location>
        <position position="200"/>
    </location>
</feature>
<gene>
    <name evidence="1" type="ORF">BLA29_011723</name>
</gene>
<comment type="caution">
    <text evidence="1">The sequence shown here is derived from an EMBL/GenBank/DDBJ whole genome shotgun (WGS) entry which is preliminary data.</text>
</comment>
<dbReference type="EMBL" id="MUJZ01059910">
    <property type="protein sequence ID" value="OTF71645.1"/>
    <property type="molecule type" value="Genomic_DNA"/>
</dbReference>
<dbReference type="Gene3D" id="1.25.40.10">
    <property type="entry name" value="Tetratricopeptide repeat domain"/>
    <property type="match status" value="1"/>
</dbReference>
<protein>
    <submittedName>
        <fullName evidence="1">Uncharacterized protein</fullName>
    </submittedName>
</protein>